<sequence>LSLHLSSVVVLARLISASRRELFTLGLEFFKLSVVFWLEVLMSGSLLPFTSRRSFLVAILRRILVDGCGLVGTVGFPGYH</sequence>
<organism evidence="1 2">
    <name type="scientific">Ambispora gerdemannii</name>
    <dbReference type="NCBI Taxonomy" id="144530"/>
    <lineage>
        <taxon>Eukaryota</taxon>
        <taxon>Fungi</taxon>
        <taxon>Fungi incertae sedis</taxon>
        <taxon>Mucoromycota</taxon>
        <taxon>Glomeromycotina</taxon>
        <taxon>Glomeromycetes</taxon>
        <taxon>Archaeosporales</taxon>
        <taxon>Ambisporaceae</taxon>
        <taxon>Ambispora</taxon>
    </lineage>
</organism>
<evidence type="ECO:0000313" key="2">
    <source>
        <dbReference type="Proteomes" id="UP000789831"/>
    </source>
</evidence>
<proteinExistence type="predicted"/>
<dbReference type="EMBL" id="CAJVPL010005109">
    <property type="protein sequence ID" value="CAG8654696.1"/>
    <property type="molecule type" value="Genomic_DNA"/>
</dbReference>
<dbReference type="AlphaFoldDB" id="A0A9N9E157"/>
<accession>A0A9N9E157</accession>
<feature type="non-terminal residue" evidence="1">
    <location>
        <position position="80"/>
    </location>
</feature>
<evidence type="ECO:0000313" key="1">
    <source>
        <dbReference type="EMBL" id="CAG8654696.1"/>
    </source>
</evidence>
<keyword evidence="2" id="KW-1185">Reference proteome</keyword>
<name>A0A9N9E157_9GLOM</name>
<protein>
    <submittedName>
        <fullName evidence="1">12151_t:CDS:1</fullName>
    </submittedName>
</protein>
<comment type="caution">
    <text evidence="1">The sequence shown here is derived from an EMBL/GenBank/DDBJ whole genome shotgun (WGS) entry which is preliminary data.</text>
</comment>
<reference evidence="1" key="1">
    <citation type="submission" date="2021-06" db="EMBL/GenBank/DDBJ databases">
        <authorList>
            <person name="Kallberg Y."/>
            <person name="Tangrot J."/>
            <person name="Rosling A."/>
        </authorList>
    </citation>
    <scope>NUCLEOTIDE SEQUENCE</scope>
    <source>
        <strain evidence="1">MT106</strain>
    </source>
</reference>
<dbReference type="Proteomes" id="UP000789831">
    <property type="component" value="Unassembled WGS sequence"/>
</dbReference>
<gene>
    <name evidence="1" type="ORF">AGERDE_LOCUS11547</name>
</gene>